<accession>A0ABV5RFG2</accession>
<comment type="caution">
    <text evidence="1">The sequence shown here is derived from an EMBL/GenBank/DDBJ whole genome shotgun (WGS) entry which is preliminary data.</text>
</comment>
<proteinExistence type="predicted"/>
<reference evidence="1 2" key="1">
    <citation type="submission" date="2024-09" db="EMBL/GenBank/DDBJ databases">
        <authorList>
            <person name="Sun Q."/>
            <person name="Mori K."/>
        </authorList>
    </citation>
    <scope>NUCLEOTIDE SEQUENCE [LARGE SCALE GENOMIC DNA]</scope>
    <source>
        <strain evidence="1 2">JCM 3331</strain>
    </source>
</reference>
<dbReference type="EMBL" id="JBHMCG010000135">
    <property type="protein sequence ID" value="MFB9576589.1"/>
    <property type="molecule type" value="Genomic_DNA"/>
</dbReference>
<gene>
    <name evidence="1" type="ORF">ACFFTL_30970</name>
</gene>
<protein>
    <submittedName>
        <fullName evidence="1">Uncharacterized protein</fullName>
    </submittedName>
</protein>
<dbReference type="Proteomes" id="UP001589710">
    <property type="component" value="Unassembled WGS sequence"/>
</dbReference>
<sequence length="68" mass="7200">MSRRVHGGEVRGRLIDCAVPLLSTAAKSLSAELSAAWVTTSSVARLLDPGERRATRLEARAQLLIGSA</sequence>
<evidence type="ECO:0000313" key="1">
    <source>
        <dbReference type="EMBL" id="MFB9576589.1"/>
    </source>
</evidence>
<name>A0ABV5RFG2_9ACTN</name>
<organism evidence="1 2">
    <name type="scientific">Streptomyces yanii</name>
    <dbReference type="NCBI Taxonomy" id="78510"/>
    <lineage>
        <taxon>Bacteria</taxon>
        <taxon>Bacillati</taxon>
        <taxon>Actinomycetota</taxon>
        <taxon>Actinomycetes</taxon>
        <taxon>Kitasatosporales</taxon>
        <taxon>Streptomycetaceae</taxon>
        <taxon>Streptomyces</taxon>
    </lineage>
</organism>
<dbReference type="RefSeq" id="WP_345515882.1">
    <property type="nucleotide sequence ID" value="NZ_BAAAXD010000034.1"/>
</dbReference>
<keyword evidence="2" id="KW-1185">Reference proteome</keyword>
<evidence type="ECO:0000313" key="2">
    <source>
        <dbReference type="Proteomes" id="UP001589710"/>
    </source>
</evidence>